<evidence type="ECO:0000256" key="3">
    <source>
        <dbReference type="ARBA" id="ARBA00022475"/>
    </source>
</evidence>
<dbReference type="InterPro" id="IPR003593">
    <property type="entry name" value="AAA+_ATPase"/>
</dbReference>
<dbReference type="EMBL" id="CYZV01000006">
    <property type="protein sequence ID" value="CUN81434.1"/>
    <property type="molecule type" value="Genomic_DNA"/>
</dbReference>
<dbReference type="FunFam" id="3.40.50.300:FF:000221">
    <property type="entry name" value="Multidrug ABC transporter ATP-binding protein"/>
    <property type="match status" value="1"/>
</dbReference>
<dbReference type="InterPro" id="IPR003439">
    <property type="entry name" value="ABC_transporter-like_ATP-bd"/>
</dbReference>
<feature type="domain" description="ABC transmembrane type-1" evidence="11">
    <location>
        <begin position="20"/>
        <end position="301"/>
    </location>
</feature>
<dbReference type="EC" id="3.6.3.-" evidence="12"/>
<dbReference type="Gene3D" id="1.20.1560.10">
    <property type="entry name" value="ABC transporter type 1, transmembrane domain"/>
    <property type="match status" value="1"/>
</dbReference>
<reference evidence="12 13" key="1">
    <citation type="submission" date="2015-09" db="EMBL/GenBank/DDBJ databases">
        <authorList>
            <consortium name="Pathogen Informatics"/>
        </authorList>
    </citation>
    <scope>NUCLEOTIDE SEQUENCE [LARGE SCALE GENOMIC DNA]</scope>
    <source>
        <strain evidence="12 13">2789STDY5834855</strain>
    </source>
</reference>
<dbReference type="InterPro" id="IPR017871">
    <property type="entry name" value="ABC_transporter-like_CS"/>
</dbReference>
<feature type="transmembrane region" description="Helical" evidence="9">
    <location>
        <begin position="129"/>
        <end position="154"/>
    </location>
</feature>
<dbReference type="RefSeq" id="WP_055275521.1">
    <property type="nucleotide sequence ID" value="NZ_CYZV01000006.1"/>
</dbReference>
<dbReference type="PROSITE" id="PS00211">
    <property type="entry name" value="ABC_TRANSPORTER_1"/>
    <property type="match status" value="1"/>
</dbReference>
<dbReference type="Pfam" id="PF00664">
    <property type="entry name" value="ABC_membrane"/>
    <property type="match status" value="1"/>
</dbReference>
<dbReference type="OrthoDB" id="9762778at2"/>
<keyword evidence="8 9" id="KW-0472">Membrane</keyword>
<dbReference type="Proteomes" id="UP000095558">
    <property type="component" value="Unassembled WGS sequence"/>
</dbReference>
<dbReference type="InterPro" id="IPR027417">
    <property type="entry name" value="P-loop_NTPase"/>
</dbReference>
<keyword evidence="5" id="KW-0547">Nucleotide-binding</keyword>
<feature type="domain" description="ABC transporter" evidence="10">
    <location>
        <begin position="335"/>
        <end position="568"/>
    </location>
</feature>
<keyword evidence="4 9" id="KW-0812">Transmembrane</keyword>
<accession>A0A173ZYY3</accession>
<dbReference type="CDD" id="cd18542">
    <property type="entry name" value="ABC_6TM_YknU_like"/>
    <property type="match status" value="1"/>
</dbReference>
<dbReference type="GO" id="GO:0015421">
    <property type="term" value="F:ABC-type oligopeptide transporter activity"/>
    <property type="evidence" value="ECO:0007669"/>
    <property type="project" value="TreeGrafter"/>
</dbReference>
<evidence type="ECO:0000313" key="13">
    <source>
        <dbReference type="Proteomes" id="UP000095558"/>
    </source>
</evidence>
<evidence type="ECO:0000256" key="2">
    <source>
        <dbReference type="ARBA" id="ARBA00022448"/>
    </source>
</evidence>
<comment type="subcellular location">
    <subcellularLocation>
        <location evidence="1">Cell membrane</location>
        <topology evidence="1">Multi-pass membrane protein</topology>
    </subcellularLocation>
</comment>
<organism evidence="12 13">
    <name type="scientific">Clostridium disporicum</name>
    <dbReference type="NCBI Taxonomy" id="84024"/>
    <lineage>
        <taxon>Bacteria</taxon>
        <taxon>Bacillati</taxon>
        <taxon>Bacillota</taxon>
        <taxon>Clostridia</taxon>
        <taxon>Eubacteriales</taxon>
        <taxon>Clostridiaceae</taxon>
        <taxon>Clostridium</taxon>
    </lineage>
</organism>
<evidence type="ECO:0000256" key="6">
    <source>
        <dbReference type="ARBA" id="ARBA00022840"/>
    </source>
</evidence>
<proteinExistence type="predicted"/>
<sequence length="580" mass="65132">MESLKWIMGYLKYHIPKYSIALILVLITSLLSMINPFLAGDIVDRVLNGNEKNILIPILIIMLVVVVIKGILTYTYQMIFERVSQDILLNIRKDLYSKLLKLDFDYYNNTKTGDIMARMTGDTDALRHFIAWVVYNILSNLSVFIFAIISMAIVSLPLTLFMLAICPIIAIITIKMGVQISPTFYNIREAYSRLNSVTQENISGNRVVKAFSREDYEIEKFNKENLNYKEKNMDTTKIIGKYMPVLEYLSSFLSIIMILVGGILVINKSMTLGDLVIFNGLLWALNNPMRMAGYLINDTERFIASSIKIRELLNTESNIKNSKAPVKSERIHGDILFDNVSFNYGDTAALKNVSFEAKCGQTIGIIGPTGAGKSTLVNLICRFYDATEGEVLIDYTPIKNIDIKQLRSSIGMAMQDIFLFSDTIEGNIAYGNPSVSLDKVKDIAKLSEAHGFISEMPEGYDTIIGERGVGLSGGQRQRISLARALITNPSILILDDTTSAVDMETEFKIQKEVNLNNPNRTNFIIAHRISSVKSADLILVLDNGRIIESGTHDSLVNNKGYYYEVYKTQFGDFNLSKEVI</sequence>
<dbReference type="InterPro" id="IPR039421">
    <property type="entry name" value="Type_1_exporter"/>
</dbReference>
<evidence type="ECO:0000313" key="12">
    <source>
        <dbReference type="EMBL" id="CUN81434.1"/>
    </source>
</evidence>
<dbReference type="GO" id="GO:0005886">
    <property type="term" value="C:plasma membrane"/>
    <property type="evidence" value="ECO:0007669"/>
    <property type="project" value="UniProtKB-SubCell"/>
</dbReference>
<feature type="transmembrane region" description="Helical" evidence="9">
    <location>
        <begin position="55"/>
        <end position="76"/>
    </location>
</feature>
<dbReference type="Gene3D" id="3.40.50.300">
    <property type="entry name" value="P-loop containing nucleotide triphosphate hydrolases"/>
    <property type="match status" value="1"/>
</dbReference>
<evidence type="ECO:0000256" key="1">
    <source>
        <dbReference type="ARBA" id="ARBA00004651"/>
    </source>
</evidence>
<dbReference type="GO" id="GO:0005524">
    <property type="term" value="F:ATP binding"/>
    <property type="evidence" value="ECO:0007669"/>
    <property type="project" value="UniProtKB-KW"/>
</dbReference>
<dbReference type="PANTHER" id="PTHR43394:SF1">
    <property type="entry name" value="ATP-BINDING CASSETTE SUB-FAMILY B MEMBER 10, MITOCHONDRIAL"/>
    <property type="match status" value="1"/>
</dbReference>
<dbReference type="SMART" id="SM00382">
    <property type="entry name" value="AAA"/>
    <property type="match status" value="1"/>
</dbReference>
<evidence type="ECO:0000259" key="11">
    <source>
        <dbReference type="PROSITE" id="PS50929"/>
    </source>
</evidence>
<dbReference type="InterPro" id="IPR011527">
    <property type="entry name" value="ABC1_TM_dom"/>
</dbReference>
<keyword evidence="12" id="KW-0378">Hydrolase</keyword>
<evidence type="ECO:0000256" key="9">
    <source>
        <dbReference type="SAM" id="Phobius"/>
    </source>
</evidence>
<dbReference type="SUPFAM" id="SSF90123">
    <property type="entry name" value="ABC transporter transmembrane region"/>
    <property type="match status" value="1"/>
</dbReference>
<dbReference type="PROSITE" id="PS50929">
    <property type="entry name" value="ABC_TM1F"/>
    <property type="match status" value="1"/>
</dbReference>
<gene>
    <name evidence="12" type="ORF">ERS852470_00779</name>
</gene>
<name>A0A173ZYY3_9CLOT</name>
<dbReference type="GO" id="GO:0016887">
    <property type="term" value="F:ATP hydrolysis activity"/>
    <property type="evidence" value="ECO:0007669"/>
    <property type="project" value="InterPro"/>
</dbReference>
<feature type="transmembrane region" description="Helical" evidence="9">
    <location>
        <begin position="245"/>
        <end position="266"/>
    </location>
</feature>
<evidence type="ECO:0000259" key="10">
    <source>
        <dbReference type="PROSITE" id="PS50893"/>
    </source>
</evidence>
<dbReference type="Pfam" id="PF00005">
    <property type="entry name" value="ABC_tran"/>
    <property type="match status" value="1"/>
</dbReference>
<dbReference type="PANTHER" id="PTHR43394">
    <property type="entry name" value="ATP-DEPENDENT PERMEASE MDL1, MITOCHONDRIAL"/>
    <property type="match status" value="1"/>
</dbReference>
<dbReference type="AlphaFoldDB" id="A0A173ZYY3"/>
<dbReference type="SUPFAM" id="SSF52540">
    <property type="entry name" value="P-loop containing nucleoside triphosphate hydrolases"/>
    <property type="match status" value="1"/>
</dbReference>
<keyword evidence="7 9" id="KW-1133">Transmembrane helix</keyword>
<evidence type="ECO:0000256" key="8">
    <source>
        <dbReference type="ARBA" id="ARBA00023136"/>
    </source>
</evidence>
<protein>
    <submittedName>
        <fullName evidence="12">ABC transporter</fullName>
        <ecNumber evidence="12">3.6.3.-</ecNumber>
    </submittedName>
</protein>
<feature type="transmembrane region" description="Helical" evidence="9">
    <location>
        <begin position="160"/>
        <end position="178"/>
    </location>
</feature>
<evidence type="ECO:0000256" key="5">
    <source>
        <dbReference type="ARBA" id="ARBA00022741"/>
    </source>
</evidence>
<keyword evidence="6" id="KW-0067">ATP-binding</keyword>
<evidence type="ECO:0000256" key="7">
    <source>
        <dbReference type="ARBA" id="ARBA00022989"/>
    </source>
</evidence>
<keyword evidence="3" id="KW-1003">Cell membrane</keyword>
<dbReference type="PROSITE" id="PS50893">
    <property type="entry name" value="ABC_TRANSPORTER_2"/>
    <property type="match status" value="1"/>
</dbReference>
<evidence type="ECO:0000256" key="4">
    <source>
        <dbReference type="ARBA" id="ARBA00022692"/>
    </source>
</evidence>
<keyword evidence="2" id="KW-0813">Transport</keyword>
<dbReference type="InterPro" id="IPR036640">
    <property type="entry name" value="ABC1_TM_sf"/>
</dbReference>